<reference evidence="1" key="1">
    <citation type="submission" date="2021-06" db="EMBL/GenBank/DDBJ databases">
        <authorList>
            <person name="Kallberg Y."/>
            <person name="Tangrot J."/>
            <person name="Rosling A."/>
        </authorList>
    </citation>
    <scope>NUCLEOTIDE SEQUENCE</scope>
    <source>
        <strain evidence="1">IL203A</strain>
    </source>
</reference>
<sequence>TLKNSEDRQWNNSELRDSAIVTPSEANDSTTCSYATISDISPDLITYLSNLECRIQRLETRHISNNSNPFIQLETENSNSLLYSTDFVTFLVNLENRVQQLENTTL</sequence>
<protein>
    <submittedName>
        <fullName evidence="1">10966_t:CDS:1</fullName>
    </submittedName>
</protein>
<evidence type="ECO:0000313" key="2">
    <source>
        <dbReference type="Proteomes" id="UP000789702"/>
    </source>
</evidence>
<keyword evidence="2" id="KW-1185">Reference proteome</keyword>
<name>A0ACA9NMJ3_9GLOM</name>
<evidence type="ECO:0000313" key="1">
    <source>
        <dbReference type="EMBL" id="CAG8664639.1"/>
    </source>
</evidence>
<feature type="non-terminal residue" evidence="1">
    <location>
        <position position="1"/>
    </location>
</feature>
<accession>A0ACA9NMJ3</accession>
<dbReference type="Proteomes" id="UP000789702">
    <property type="component" value="Unassembled WGS sequence"/>
</dbReference>
<comment type="caution">
    <text evidence="1">The sequence shown here is derived from an EMBL/GenBank/DDBJ whole genome shotgun (WGS) entry which is preliminary data.</text>
</comment>
<gene>
    <name evidence="1" type="ORF">DHETER_LOCUS9909</name>
</gene>
<organism evidence="1 2">
    <name type="scientific">Dentiscutata heterogama</name>
    <dbReference type="NCBI Taxonomy" id="1316150"/>
    <lineage>
        <taxon>Eukaryota</taxon>
        <taxon>Fungi</taxon>
        <taxon>Fungi incertae sedis</taxon>
        <taxon>Mucoromycota</taxon>
        <taxon>Glomeromycotina</taxon>
        <taxon>Glomeromycetes</taxon>
        <taxon>Diversisporales</taxon>
        <taxon>Gigasporaceae</taxon>
        <taxon>Dentiscutata</taxon>
    </lineage>
</organism>
<proteinExistence type="predicted"/>
<dbReference type="EMBL" id="CAJVPU010018236">
    <property type="protein sequence ID" value="CAG8664639.1"/>
    <property type="molecule type" value="Genomic_DNA"/>
</dbReference>